<protein>
    <recommendedName>
        <fullName evidence="3">Alternate signal-mediated exported protein, CPF_0494 family</fullName>
    </recommendedName>
</protein>
<name>A0ABV1FCM4_9FIRM</name>
<comment type="caution">
    <text evidence="1">The sequence shown here is derived from an EMBL/GenBank/DDBJ whole genome shotgun (WGS) entry which is preliminary data.</text>
</comment>
<keyword evidence="2" id="KW-1185">Reference proteome</keyword>
<evidence type="ECO:0000313" key="1">
    <source>
        <dbReference type="EMBL" id="MEQ2470496.1"/>
    </source>
</evidence>
<evidence type="ECO:0000313" key="2">
    <source>
        <dbReference type="Proteomes" id="UP001490816"/>
    </source>
</evidence>
<evidence type="ECO:0008006" key="3">
    <source>
        <dbReference type="Google" id="ProtNLM"/>
    </source>
</evidence>
<dbReference type="EMBL" id="JBBMEZ010000027">
    <property type="protein sequence ID" value="MEQ2470496.1"/>
    <property type="molecule type" value="Genomic_DNA"/>
</dbReference>
<dbReference type="Proteomes" id="UP001490816">
    <property type="component" value="Unassembled WGS sequence"/>
</dbReference>
<reference evidence="1 2" key="1">
    <citation type="submission" date="2024-03" db="EMBL/GenBank/DDBJ databases">
        <title>Human intestinal bacterial collection.</title>
        <authorList>
            <person name="Pauvert C."/>
            <person name="Hitch T.C.A."/>
            <person name="Clavel T."/>
        </authorList>
    </citation>
    <scope>NUCLEOTIDE SEQUENCE [LARGE SCALE GENOMIC DNA]</scope>
    <source>
        <strain evidence="1 2">CLA-JM-H38</strain>
    </source>
</reference>
<accession>A0ABV1FCM4</accession>
<gene>
    <name evidence="1" type="ORF">WMO39_09190</name>
</gene>
<organism evidence="1 2">
    <name type="scientific">Ruminococcoides intestinale</name>
    <dbReference type="NCBI Taxonomy" id="3133162"/>
    <lineage>
        <taxon>Bacteria</taxon>
        <taxon>Bacillati</taxon>
        <taxon>Bacillota</taxon>
        <taxon>Clostridia</taxon>
        <taxon>Eubacteriales</taxon>
        <taxon>Oscillospiraceae</taxon>
        <taxon>Ruminococcoides</taxon>
    </lineage>
</organism>
<proteinExistence type="predicted"/>
<sequence>MKTTSRKRLLISSVAMLLVAMLALGTATFAWFTTSTNPYADNFSAKTTKQSTLLLSDSSRTGWTSHLDYNVGNKTMYPASGNGTSWVKGTASNSLTGVIDQNTLQAVAPSPAQGVIPSDYLFAQELNLKNNGTADIKDVSIDFYLNTSDNKDAAEYARVALVPIDGTKVTADDYVALGNNVYSTTTKTYNPIIKTDGTEGTQISTKTTFHVDVTTGDEVMKPDEVRYYKLYVWFEGQDENCVDALSGQKIPGLKFDVSSTMVEE</sequence>
<dbReference type="RefSeq" id="WP_117950231.1">
    <property type="nucleotide sequence ID" value="NZ_JBBMEZ010000027.1"/>
</dbReference>